<dbReference type="PANTHER" id="PTHR15382:SF8">
    <property type="entry name" value="CANOPY B"/>
    <property type="match status" value="1"/>
</dbReference>
<protein>
    <recommendedName>
        <fullName evidence="4">DUF3456 domain-containing protein</fullName>
    </recommendedName>
</protein>
<keyword evidence="2 3" id="KW-0732">Signal</keyword>
<feature type="domain" description="DUF3456" evidence="4">
    <location>
        <begin position="58"/>
        <end position="213"/>
    </location>
</feature>
<accession>A0A7M5WZK3</accession>
<dbReference type="OrthoDB" id="6020060at2759"/>
<feature type="signal peptide" evidence="3">
    <location>
        <begin position="1"/>
        <end position="23"/>
    </location>
</feature>
<dbReference type="Proteomes" id="UP000594262">
    <property type="component" value="Unplaced"/>
</dbReference>
<dbReference type="PANTHER" id="PTHR15382">
    <property type="entry name" value="CTG4A-RELATED"/>
    <property type="match status" value="1"/>
</dbReference>
<feature type="chain" id="PRO_5029842967" description="DUF3456 domain-containing protein" evidence="3">
    <location>
        <begin position="24"/>
        <end position="250"/>
    </location>
</feature>
<evidence type="ECO:0000313" key="6">
    <source>
        <dbReference type="Proteomes" id="UP000594262"/>
    </source>
</evidence>
<evidence type="ECO:0000256" key="3">
    <source>
        <dbReference type="SAM" id="SignalP"/>
    </source>
</evidence>
<comment type="similarity">
    <text evidence="1">Belongs to the canopy family.</text>
</comment>
<reference evidence="5" key="1">
    <citation type="submission" date="2021-01" db="UniProtKB">
        <authorList>
            <consortium name="EnsemblMetazoa"/>
        </authorList>
    </citation>
    <scope>IDENTIFICATION</scope>
</reference>
<evidence type="ECO:0000259" key="4">
    <source>
        <dbReference type="Pfam" id="PF11938"/>
    </source>
</evidence>
<evidence type="ECO:0000256" key="2">
    <source>
        <dbReference type="ARBA" id="ARBA00022729"/>
    </source>
</evidence>
<evidence type="ECO:0000313" key="5">
    <source>
        <dbReference type="EnsemblMetazoa" id="CLYHEMP015452.1"/>
    </source>
</evidence>
<evidence type="ECO:0000256" key="1">
    <source>
        <dbReference type="ARBA" id="ARBA00007285"/>
    </source>
</evidence>
<dbReference type="AlphaFoldDB" id="A0A7M5WZK3"/>
<dbReference type="Pfam" id="PF11938">
    <property type="entry name" value="DUF3456"/>
    <property type="match status" value="1"/>
</dbReference>
<keyword evidence="6" id="KW-1185">Reference proteome</keyword>
<dbReference type="EnsemblMetazoa" id="CLYHEMT015452.1">
    <property type="protein sequence ID" value="CLYHEMP015452.1"/>
    <property type="gene ID" value="CLYHEMG015452"/>
</dbReference>
<dbReference type="InterPro" id="IPR021852">
    <property type="entry name" value="DUF3456"/>
</dbReference>
<sequence length="250" mass="28923">MLALRSLLAILTITTNLFSTSFSSIIDEEAQKIKKADNQKTHPKILEFNKNSQNRPTKCQVCRIMVHEIELELNKTKNSKQKIRFSNSLDGRKKENLSYKTSELRLMDVLDMVCGNVDYYRVIAGPQFPYLRNVKSMYRIELEKAMKESGVGLTLDAPPQTVDDPTAEIKRLHFECVQMVEEYEEEILEWFKTNQDIPPIDYICRERVLQHGTKDCLDATTESPEWGSQIVKTTTDQGIYNLLKHSRSEL</sequence>
<name>A0A7M5WZK3_9CNID</name>
<organism evidence="5 6">
    <name type="scientific">Clytia hemisphaerica</name>
    <dbReference type="NCBI Taxonomy" id="252671"/>
    <lineage>
        <taxon>Eukaryota</taxon>
        <taxon>Metazoa</taxon>
        <taxon>Cnidaria</taxon>
        <taxon>Hydrozoa</taxon>
        <taxon>Hydroidolina</taxon>
        <taxon>Leptothecata</taxon>
        <taxon>Obeliida</taxon>
        <taxon>Clytiidae</taxon>
        <taxon>Clytia</taxon>
    </lineage>
</organism>
<proteinExistence type="inferred from homology"/>